<evidence type="ECO:0000313" key="3">
    <source>
        <dbReference type="Proteomes" id="UP000826050"/>
    </source>
</evidence>
<keyword evidence="2" id="KW-0378">Hydrolase</keyword>
<dbReference type="Proteomes" id="UP000826050">
    <property type="component" value="Chromosome"/>
</dbReference>
<keyword evidence="3" id="KW-1185">Reference proteome</keyword>
<keyword evidence="2" id="KW-0645">Protease</keyword>
<accession>A0ABX8T2Q2</accession>
<feature type="region of interest" description="Disordered" evidence="1">
    <location>
        <begin position="104"/>
        <end position="142"/>
    </location>
</feature>
<gene>
    <name evidence="2" type="ORF">FE795_16040</name>
</gene>
<evidence type="ECO:0000256" key="1">
    <source>
        <dbReference type="SAM" id="MobiDB-lite"/>
    </source>
</evidence>
<dbReference type="RefSeq" id="WP_219235312.1">
    <property type="nucleotide sequence ID" value="NZ_CP049362.1"/>
</dbReference>
<dbReference type="GO" id="GO:0008233">
    <property type="term" value="F:peptidase activity"/>
    <property type="evidence" value="ECO:0007669"/>
    <property type="project" value="UniProtKB-KW"/>
</dbReference>
<dbReference type="EMBL" id="CP049362">
    <property type="protein sequence ID" value="QXX80379.1"/>
    <property type="molecule type" value="Genomic_DNA"/>
</dbReference>
<protein>
    <submittedName>
        <fullName evidence="2">ClpXP protease specificity-enhancing factor</fullName>
    </submittedName>
</protein>
<dbReference type="GO" id="GO:0006508">
    <property type="term" value="P:proteolysis"/>
    <property type="evidence" value="ECO:0007669"/>
    <property type="project" value="UniProtKB-KW"/>
</dbReference>
<dbReference type="Pfam" id="PF04386">
    <property type="entry name" value="SspB"/>
    <property type="match status" value="1"/>
</dbReference>
<feature type="compositionally biased region" description="Low complexity" evidence="1">
    <location>
        <begin position="113"/>
        <end position="126"/>
    </location>
</feature>
<proteinExistence type="predicted"/>
<feature type="compositionally biased region" description="Basic and acidic residues" evidence="1">
    <location>
        <begin position="127"/>
        <end position="136"/>
    </location>
</feature>
<dbReference type="PANTHER" id="PTHR37486">
    <property type="entry name" value="STRINGENT STARVATION PROTEIN B"/>
    <property type="match status" value="1"/>
</dbReference>
<sequence>MQETSTKPYLLRALHEWCSDHGYTPHIVVTVDANTVVPRGHIQDGQITLNIGHLATNGLILGNEYIEFQARFGGVTEDIFVPVAAVSAIYARETGAGMGFEVMESEPYPQGDAPTAVAPETTTEAPAARKDADKVSHLKIVK</sequence>
<dbReference type="NCBIfam" id="NF008769">
    <property type="entry name" value="PRK11798.2-5"/>
    <property type="match status" value="1"/>
</dbReference>
<dbReference type="PANTHER" id="PTHR37486:SF1">
    <property type="entry name" value="STRINGENT STARVATION PROTEIN B"/>
    <property type="match status" value="1"/>
</dbReference>
<reference evidence="2 3" key="1">
    <citation type="submission" date="2020-02" db="EMBL/GenBank/DDBJ databases">
        <title>Partial ammonium oxidation to N2 by heterotrophic bacteria.</title>
        <authorList>
            <person name="Wu M."/>
        </authorList>
    </citation>
    <scope>NUCLEOTIDE SEQUENCE [LARGE SCALE GENOMIC DNA]</scope>
    <source>
        <strain evidence="2 3">HO-1</strain>
    </source>
</reference>
<dbReference type="PIRSF" id="PIRSF005276">
    <property type="entry name" value="SspB"/>
    <property type="match status" value="1"/>
</dbReference>
<dbReference type="InterPro" id="IPR007481">
    <property type="entry name" value="SspB"/>
</dbReference>
<name>A0ABX8T2Q2_9BURK</name>
<evidence type="ECO:0000313" key="2">
    <source>
        <dbReference type="EMBL" id="QXX80379.1"/>
    </source>
</evidence>
<organism evidence="2 3">
    <name type="scientific">Alcaligenes ammonioxydans</name>
    <dbReference type="NCBI Taxonomy" id="2582914"/>
    <lineage>
        <taxon>Bacteria</taxon>
        <taxon>Pseudomonadati</taxon>
        <taxon>Pseudomonadota</taxon>
        <taxon>Betaproteobacteria</taxon>
        <taxon>Burkholderiales</taxon>
        <taxon>Alcaligenaceae</taxon>
        <taxon>Alcaligenes</taxon>
    </lineage>
</organism>